<organism evidence="1 2">
    <name type="scientific">Trichonephila clavata</name>
    <name type="common">Joro spider</name>
    <name type="synonym">Nephila clavata</name>
    <dbReference type="NCBI Taxonomy" id="2740835"/>
    <lineage>
        <taxon>Eukaryota</taxon>
        <taxon>Metazoa</taxon>
        <taxon>Ecdysozoa</taxon>
        <taxon>Arthropoda</taxon>
        <taxon>Chelicerata</taxon>
        <taxon>Arachnida</taxon>
        <taxon>Araneae</taxon>
        <taxon>Araneomorphae</taxon>
        <taxon>Entelegynae</taxon>
        <taxon>Araneoidea</taxon>
        <taxon>Nephilidae</taxon>
        <taxon>Trichonephila</taxon>
    </lineage>
</organism>
<accession>A0A8X6FCT4</accession>
<reference evidence="1" key="1">
    <citation type="submission" date="2020-07" db="EMBL/GenBank/DDBJ databases">
        <title>Multicomponent nature underlies the extraordinary mechanical properties of spider dragline silk.</title>
        <authorList>
            <person name="Kono N."/>
            <person name="Nakamura H."/>
            <person name="Mori M."/>
            <person name="Yoshida Y."/>
            <person name="Ohtoshi R."/>
            <person name="Malay A.D."/>
            <person name="Moran D.A.P."/>
            <person name="Tomita M."/>
            <person name="Numata K."/>
            <person name="Arakawa K."/>
        </authorList>
    </citation>
    <scope>NUCLEOTIDE SEQUENCE</scope>
</reference>
<evidence type="ECO:0000313" key="1">
    <source>
        <dbReference type="EMBL" id="GFQ76823.1"/>
    </source>
</evidence>
<dbReference type="EMBL" id="BMAO01031654">
    <property type="protein sequence ID" value="GFQ76823.1"/>
    <property type="molecule type" value="Genomic_DNA"/>
</dbReference>
<dbReference type="Proteomes" id="UP000887116">
    <property type="component" value="Unassembled WGS sequence"/>
</dbReference>
<keyword evidence="2" id="KW-1185">Reference proteome</keyword>
<sequence length="123" mass="13733">MNTRLFGTSPDHTFAKRKTSLKSLGLAFKDDLLVSCARKDLSSCNPCLFSLSWWCWWLVLLPSGPTMAVTMLVTMVTQLHLWPTTIMEPTTLLLDTTGRNEQAIDAVKDPILDSNSGTYVKIL</sequence>
<comment type="caution">
    <text evidence="1">The sequence shown here is derived from an EMBL/GenBank/DDBJ whole genome shotgun (WGS) entry which is preliminary data.</text>
</comment>
<gene>
    <name evidence="1" type="ORF">TNCT_433821</name>
</gene>
<evidence type="ECO:0000313" key="2">
    <source>
        <dbReference type="Proteomes" id="UP000887116"/>
    </source>
</evidence>
<proteinExistence type="predicted"/>
<dbReference type="OrthoDB" id="10628792at2759"/>
<name>A0A8X6FCT4_TRICU</name>
<dbReference type="AlphaFoldDB" id="A0A8X6FCT4"/>
<protein>
    <submittedName>
        <fullName evidence="1">Uncharacterized protein</fullName>
    </submittedName>
</protein>